<evidence type="ECO:0000256" key="7">
    <source>
        <dbReference type="SAM" id="MobiDB-lite"/>
    </source>
</evidence>
<sequence>MKERSCSILLTSQYLRDLEAERPFWLSVQHYSNYLGFAMDREAVEKFIDLQDKENDIDTAGKLSRGSHDGKSVYSVDSRGSNDMSPTSAGGFVRNKNMQLQLTPTKVAASNTVDSHPLNDNTSKSEENEDVVLSLPSKSTLKINGGGSTVENSKGADQGLGIRRNNTWKRKSLIMPLMSPEHTPKHQHQPHKHSESATDTPLGRKYRSTLEPNSEQRSVRSSVGSIGSLLPDGVTLESTANPAVRIESVTATSMDDGYGSPGKNGDVETLLQSLANKELEILERTRRVHDLFRQIKVEDRIIQQDVEQLQQLKKKVSRLVGDQINGRNGDAQQSELGGAGSDLGADSKKPSSLWTKSVSLLNQFDQIIQGTAETKLGLAGPGNDNDGVQPEDKKKVDENAGNTIWSLVNEFKHGFSLLTGEDEEQEEESDRPTKNGFSSATTDADGQEAKVSLSRTMGTSSPKEIEMYHYNH</sequence>
<comment type="subcellular location">
    <subcellularLocation>
        <location evidence="1 6">Cytoplasm</location>
    </subcellularLocation>
</comment>
<feature type="region of interest" description="Disordered" evidence="7">
    <location>
        <begin position="420"/>
        <end position="472"/>
    </location>
</feature>
<evidence type="ECO:0000313" key="9">
    <source>
        <dbReference type="Proteomes" id="UP000031516"/>
    </source>
</evidence>
<organism evidence="8 9">
    <name type="scientific">Kluyveromyces dobzhanskii CBS 2104</name>
    <dbReference type="NCBI Taxonomy" id="1427455"/>
    <lineage>
        <taxon>Eukaryota</taxon>
        <taxon>Fungi</taxon>
        <taxon>Dikarya</taxon>
        <taxon>Ascomycota</taxon>
        <taxon>Saccharomycotina</taxon>
        <taxon>Saccharomycetes</taxon>
        <taxon>Saccharomycetales</taxon>
        <taxon>Saccharomycetaceae</taxon>
        <taxon>Kluyveromyces</taxon>
    </lineage>
</organism>
<feature type="compositionally biased region" description="Basic and acidic residues" evidence="7">
    <location>
        <begin position="463"/>
        <end position="472"/>
    </location>
</feature>
<feature type="compositionally biased region" description="Polar residues" evidence="7">
    <location>
        <begin position="453"/>
        <end position="462"/>
    </location>
</feature>
<feature type="compositionally biased region" description="Acidic residues" evidence="7">
    <location>
        <begin position="420"/>
        <end position="429"/>
    </location>
</feature>
<feature type="region of interest" description="Disordered" evidence="7">
    <location>
        <begin position="323"/>
        <end position="350"/>
    </location>
</feature>
<feature type="compositionally biased region" description="Polar residues" evidence="7">
    <location>
        <begin position="78"/>
        <end position="88"/>
    </location>
</feature>
<evidence type="ECO:0000256" key="3">
    <source>
        <dbReference type="ARBA" id="ARBA00014140"/>
    </source>
</evidence>
<reference evidence="8 9" key="1">
    <citation type="submission" date="2014-03" db="EMBL/GenBank/DDBJ databases">
        <title>The genome of Kluyveromyces dobzhanskii.</title>
        <authorList>
            <person name="Nystedt B."/>
            <person name="Astrom S."/>
        </authorList>
    </citation>
    <scope>NUCLEOTIDE SEQUENCE [LARGE SCALE GENOMIC DNA]</scope>
    <source>
        <strain evidence="8 9">CBS 2104</strain>
    </source>
</reference>
<evidence type="ECO:0000256" key="1">
    <source>
        <dbReference type="ARBA" id="ARBA00004496"/>
    </source>
</evidence>
<evidence type="ECO:0000256" key="6">
    <source>
        <dbReference type="RuleBase" id="RU362140"/>
    </source>
</evidence>
<dbReference type="EMBL" id="CCBQ010000040">
    <property type="protein sequence ID" value="CDO94772.1"/>
    <property type="molecule type" value="Genomic_DNA"/>
</dbReference>
<accession>A0A0A8L992</accession>
<dbReference type="OrthoDB" id="4036304at2759"/>
<protein>
    <recommendedName>
        <fullName evidence="3 6">Topoisomerase I damage affected protein 11</fullName>
    </recommendedName>
</protein>
<feature type="region of interest" description="Disordered" evidence="7">
    <location>
        <begin position="58"/>
        <end position="92"/>
    </location>
</feature>
<comment type="similarity">
    <text evidence="2 6">Belongs to the TDA11 family.</text>
</comment>
<name>A0A0A8L992_9SACH</name>
<feature type="compositionally biased region" description="Polar residues" evidence="7">
    <location>
        <begin position="435"/>
        <end position="444"/>
    </location>
</feature>
<dbReference type="Proteomes" id="UP000031516">
    <property type="component" value="Unassembled WGS sequence"/>
</dbReference>
<dbReference type="InterPro" id="IPR031388">
    <property type="entry name" value="Tda11"/>
</dbReference>
<dbReference type="GO" id="GO:0005737">
    <property type="term" value="C:cytoplasm"/>
    <property type="evidence" value="ECO:0007669"/>
    <property type="project" value="UniProtKB-SubCell"/>
</dbReference>
<feature type="region of interest" description="Disordered" evidence="7">
    <location>
        <begin position="179"/>
        <end position="225"/>
    </location>
</feature>
<feature type="compositionally biased region" description="Polar residues" evidence="7">
    <location>
        <begin position="106"/>
        <end position="122"/>
    </location>
</feature>
<keyword evidence="9" id="KW-1185">Reference proteome</keyword>
<keyword evidence="4 6" id="KW-0963">Cytoplasm</keyword>
<evidence type="ECO:0000256" key="5">
    <source>
        <dbReference type="ARBA" id="ARBA00023054"/>
    </source>
</evidence>
<feature type="region of interest" description="Disordered" evidence="7">
    <location>
        <begin position="375"/>
        <end position="396"/>
    </location>
</feature>
<comment type="caution">
    <text evidence="8">The sequence shown here is derived from an EMBL/GenBank/DDBJ whole genome shotgun (WGS) entry which is preliminary data.</text>
</comment>
<evidence type="ECO:0000256" key="4">
    <source>
        <dbReference type="ARBA" id="ARBA00022490"/>
    </source>
</evidence>
<gene>
    <name evidence="6" type="primary">TDA11</name>
    <name evidence="8" type="ORF">KLDO_g3028</name>
</gene>
<dbReference type="Pfam" id="PF17084">
    <property type="entry name" value="TDA11"/>
    <property type="match status" value="1"/>
</dbReference>
<keyword evidence="5" id="KW-0175">Coiled coil</keyword>
<evidence type="ECO:0000256" key="2">
    <source>
        <dbReference type="ARBA" id="ARBA00008382"/>
    </source>
</evidence>
<evidence type="ECO:0000313" key="8">
    <source>
        <dbReference type="EMBL" id="CDO94772.1"/>
    </source>
</evidence>
<feature type="region of interest" description="Disordered" evidence="7">
    <location>
        <begin position="106"/>
        <end position="161"/>
    </location>
</feature>
<proteinExistence type="inferred from homology"/>
<dbReference type="AlphaFoldDB" id="A0A0A8L992"/>